<dbReference type="GO" id="GO:0008610">
    <property type="term" value="P:lipid biosynthetic process"/>
    <property type="evidence" value="ECO:0007669"/>
    <property type="project" value="UniProtKB-ARBA"/>
</dbReference>
<dbReference type="SUPFAM" id="SSF56801">
    <property type="entry name" value="Acetyl-CoA synthetase-like"/>
    <property type="match status" value="1"/>
</dbReference>
<dbReference type="FunFam" id="3.40.50.12780:FF:000012">
    <property type="entry name" value="Non-ribosomal peptide synthetase"/>
    <property type="match status" value="1"/>
</dbReference>
<dbReference type="Pfam" id="PF00550">
    <property type="entry name" value="PP-binding"/>
    <property type="match status" value="1"/>
</dbReference>
<organism evidence="5 6">
    <name type="scientific">Crocosphaera watsonii WH 0003</name>
    <dbReference type="NCBI Taxonomy" id="423471"/>
    <lineage>
        <taxon>Bacteria</taxon>
        <taxon>Bacillati</taxon>
        <taxon>Cyanobacteriota</taxon>
        <taxon>Cyanophyceae</taxon>
        <taxon>Oscillatoriophycideae</taxon>
        <taxon>Chroococcales</taxon>
        <taxon>Aphanothecaceae</taxon>
        <taxon>Crocosphaera</taxon>
    </lineage>
</organism>
<dbReference type="SMART" id="SM00823">
    <property type="entry name" value="PKS_PP"/>
    <property type="match status" value="1"/>
</dbReference>
<protein>
    <submittedName>
        <fullName evidence="5">Peptide synthetase</fullName>
    </submittedName>
</protein>
<dbReference type="Pfam" id="PF00668">
    <property type="entry name" value="Condensation"/>
    <property type="match status" value="1"/>
</dbReference>
<dbReference type="FunFam" id="1.10.1200.10:FF:000005">
    <property type="entry name" value="Nonribosomal peptide synthetase 1"/>
    <property type="match status" value="1"/>
</dbReference>
<dbReference type="InterPro" id="IPR023213">
    <property type="entry name" value="CAT-like_dom_sf"/>
</dbReference>
<evidence type="ECO:0000259" key="4">
    <source>
        <dbReference type="PROSITE" id="PS50075"/>
    </source>
</evidence>
<evidence type="ECO:0000256" key="3">
    <source>
        <dbReference type="ARBA" id="ARBA00022553"/>
    </source>
</evidence>
<dbReference type="InterPro" id="IPR000873">
    <property type="entry name" value="AMP-dep_synth/lig_dom"/>
</dbReference>
<feature type="domain" description="Carrier" evidence="4">
    <location>
        <begin position="953"/>
        <end position="1028"/>
    </location>
</feature>
<dbReference type="InterPro" id="IPR020806">
    <property type="entry name" value="PKS_PP-bd"/>
</dbReference>
<dbReference type="FunFam" id="3.40.50.980:FF:000002">
    <property type="entry name" value="Enterobactin synthetase component F"/>
    <property type="match status" value="1"/>
</dbReference>
<dbReference type="GO" id="GO:0003824">
    <property type="term" value="F:catalytic activity"/>
    <property type="evidence" value="ECO:0007669"/>
    <property type="project" value="InterPro"/>
</dbReference>
<dbReference type="GO" id="GO:0005737">
    <property type="term" value="C:cytoplasm"/>
    <property type="evidence" value="ECO:0007669"/>
    <property type="project" value="TreeGrafter"/>
</dbReference>
<dbReference type="Proteomes" id="UP000003477">
    <property type="component" value="Unassembled WGS sequence"/>
</dbReference>
<dbReference type="InterPro" id="IPR001242">
    <property type="entry name" value="Condensation_dom"/>
</dbReference>
<dbReference type="EMBL" id="AESD01000049">
    <property type="protein sequence ID" value="EHJ15028.1"/>
    <property type="molecule type" value="Genomic_DNA"/>
</dbReference>
<reference evidence="5 6" key="1">
    <citation type="journal article" date="2011" name="Front. Microbiol.">
        <title>Two Strains of Crocosphaera watsonii with Highly Conserved Genomes are Distinguished by Strain-Specific Features.</title>
        <authorList>
            <person name="Bench S.R."/>
            <person name="Ilikchyan I.N."/>
            <person name="Tripp H.J."/>
            <person name="Zehr J.P."/>
        </authorList>
    </citation>
    <scope>NUCLEOTIDE SEQUENCE [LARGE SCALE GENOMIC DNA]</scope>
    <source>
        <strain evidence="5 6">WH 0003</strain>
    </source>
</reference>
<dbReference type="AlphaFoldDB" id="G5IYF8"/>
<comment type="cofactor">
    <cofactor evidence="1">
        <name>pantetheine 4'-phosphate</name>
        <dbReference type="ChEBI" id="CHEBI:47942"/>
    </cofactor>
</comment>
<dbReference type="Gene3D" id="3.40.50.980">
    <property type="match status" value="2"/>
</dbReference>
<evidence type="ECO:0000313" key="5">
    <source>
        <dbReference type="EMBL" id="EHJ15028.1"/>
    </source>
</evidence>
<dbReference type="Gene3D" id="2.30.38.10">
    <property type="entry name" value="Luciferase, Domain 3"/>
    <property type="match status" value="1"/>
</dbReference>
<dbReference type="GO" id="GO:0031177">
    <property type="term" value="F:phosphopantetheine binding"/>
    <property type="evidence" value="ECO:0007669"/>
    <property type="project" value="InterPro"/>
</dbReference>
<evidence type="ECO:0000313" key="6">
    <source>
        <dbReference type="Proteomes" id="UP000003477"/>
    </source>
</evidence>
<dbReference type="InterPro" id="IPR036736">
    <property type="entry name" value="ACP-like_sf"/>
</dbReference>
<dbReference type="PANTHER" id="PTHR45527:SF1">
    <property type="entry name" value="FATTY ACID SYNTHASE"/>
    <property type="match status" value="1"/>
</dbReference>
<accession>G5IYF8</accession>
<dbReference type="Gene3D" id="3.30.559.30">
    <property type="entry name" value="Nonribosomal peptide synthetase, condensation domain"/>
    <property type="match status" value="1"/>
</dbReference>
<dbReference type="PATRIC" id="fig|423471.3.peg.280"/>
<dbReference type="GO" id="GO:0044550">
    <property type="term" value="P:secondary metabolite biosynthetic process"/>
    <property type="evidence" value="ECO:0007669"/>
    <property type="project" value="TreeGrafter"/>
</dbReference>
<dbReference type="PANTHER" id="PTHR45527">
    <property type="entry name" value="NONRIBOSOMAL PEPTIDE SYNTHETASE"/>
    <property type="match status" value="1"/>
</dbReference>
<dbReference type="Pfam" id="PF13193">
    <property type="entry name" value="AMP-binding_C"/>
    <property type="match status" value="1"/>
</dbReference>
<dbReference type="FunFam" id="3.40.50.980:FF:000001">
    <property type="entry name" value="Non-ribosomal peptide synthetase"/>
    <property type="match status" value="1"/>
</dbReference>
<dbReference type="CDD" id="cd19543">
    <property type="entry name" value="DCL_NRPS"/>
    <property type="match status" value="1"/>
</dbReference>
<dbReference type="NCBIfam" id="TIGR01733">
    <property type="entry name" value="AA-adenyl-dom"/>
    <property type="match status" value="1"/>
</dbReference>
<dbReference type="InterPro" id="IPR045851">
    <property type="entry name" value="AMP-bd_C_sf"/>
</dbReference>
<name>G5IYF8_CROWT</name>
<evidence type="ECO:0000256" key="2">
    <source>
        <dbReference type="ARBA" id="ARBA00022450"/>
    </source>
</evidence>
<dbReference type="SUPFAM" id="SSF47336">
    <property type="entry name" value="ACP-like"/>
    <property type="match status" value="1"/>
</dbReference>
<dbReference type="InterPro" id="IPR010071">
    <property type="entry name" value="AA_adenyl_dom"/>
</dbReference>
<dbReference type="SUPFAM" id="SSF52777">
    <property type="entry name" value="CoA-dependent acyltransferases"/>
    <property type="match status" value="2"/>
</dbReference>
<dbReference type="Pfam" id="PF00501">
    <property type="entry name" value="AMP-binding"/>
    <property type="match status" value="1"/>
</dbReference>
<dbReference type="Gene3D" id="3.30.300.30">
    <property type="match status" value="1"/>
</dbReference>
<evidence type="ECO:0000256" key="1">
    <source>
        <dbReference type="ARBA" id="ARBA00001957"/>
    </source>
</evidence>
<keyword evidence="3" id="KW-0597">Phosphoprotein</keyword>
<dbReference type="InterPro" id="IPR009081">
    <property type="entry name" value="PP-bd_ACP"/>
</dbReference>
<dbReference type="FunFam" id="2.30.38.10:FF:000001">
    <property type="entry name" value="Non-ribosomal peptide synthetase PvdI"/>
    <property type="match status" value="1"/>
</dbReference>
<dbReference type="PROSITE" id="PS50075">
    <property type="entry name" value="CARRIER"/>
    <property type="match status" value="1"/>
</dbReference>
<dbReference type="CDD" id="cd05930">
    <property type="entry name" value="A_NRPS"/>
    <property type="match status" value="1"/>
</dbReference>
<sequence length="1049" mass="118727">MIDKRKNIADIYPLSPLQEGILFHTLLSPHSGVYQPQVCLTLVGSLDISRFKQAWETIIARHQLFRVSFHWEKRDRPFQAVYPQVNLPWEEQDWRDISLDKQEQKLAEFLEVDRKRDFDLKKPPQMRLTLIHCPDNRYYFLWTQHHLIIDGWSSGLVVKEVFQAYNGKIELSYTRPYGDYIGWLKQQDKTTAKAFWKKELTGFTTPTNWGIENNKPILPENISQAEQEICLSENITTNLKSLAQQQEITLNTLIRGALGLLISYYSGEQDIVFGATCSGRAGTLEGLNSMVGLFINTLPVRIKVPPQQNLVSWLKELQTQQGKTSQYEYVSLLEIQENSDLATGTSLFDTILVFENYPVDLSVAQTTQSLTIDSVKSTEWTSLPLTILVAGTRELSIKIKYHCHRFSDGDIDRLLNNFQNILTKIIENPKQQLWELSENIGNAESTGNVEILDSLLPQLFEKQVEKTPDNIAVIFEEESLTYEQLNKKANQVAHHLQKLGVKPETLVGICLQRSLEIVIAILAILKVGGAYVPIDPTYPLERINFILEDAQISILLTNQDFPNCPVKTLINLQTNYFQSYPEQNTNPTPELSLDNSIYALYTSGSTGNPKAVINTHRGLLNRLNWMQKAYELTPDDRVLQKTPYTFDVSVWEFLWTLLNGACLVIAKPDGHQDSAYLASLIIEQNITTVHFVPSMLQVFLEEQKASQCNSLKRVICSGEALSVDLRNRFFQTIKAELNNLYGPTEAAIDVTACTCQTDDLSVPIGLPIDNIQVYVLNAQLQLLPVGVVGELYLGGEGLARGYLNKPDLTAENFVPNPFKAGARLYRTGDLVRYQEDGNVEYVGRIDNQVKIRGVRLELGEIEAILSQHPDIIACVVLAKEFAPGDRRLLAYIQTSQTEDISEELRQFLGERIPNYGIPSVFITLESFPLTNNGKLNTKALLALNYSSKKEIISPRNETETAIMEIWKEILKVDNLSIDDNFFELGGNSLIATRVNSRLRQSFSLDLPLRTLFEKPTIASLAQRIDVIQLSVQPAATPIDSTKQRKEIEI</sequence>
<dbReference type="InterPro" id="IPR025110">
    <property type="entry name" value="AMP-bd_C"/>
</dbReference>
<proteinExistence type="predicted"/>
<comment type="caution">
    <text evidence="5">The sequence shown here is derived from an EMBL/GenBank/DDBJ whole genome shotgun (WGS) entry which is preliminary data.</text>
</comment>
<dbReference type="Gene3D" id="1.10.1200.10">
    <property type="entry name" value="ACP-like"/>
    <property type="match status" value="1"/>
</dbReference>
<dbReference type="Gene3D" id="3.30.559.10">
    <property type="entry name" value="Chloramphenicol acetyltransferase-like domain"/>
    <property type="match status" value="1"/>
</dbReference>
<keyword evidence="2" id="KW-0596">Phosphopantetheine</keyword>
<gene>
    <name evidence="5" type="ORF">CWATWH0003_0309</name>
</gene>
<dbReference type="GeneID" id="88764253"/>
<dbReference type="RefSeq" id="WP_007308967.1">
    <property type="nucleotide sequence ID" value="NZ_AESD01000049.1"/>
</dbReference>
<dbReference type="GO" id="GO:0043041">
    <property type="term" value="P:amino acid activation for nonribosomal peptide biosynthetic process"/>
    <property type="evidence" value="ECO:0007669"/>
    <property type="project" value="TreeGrafter"/>
</dbReference>